<evidence type="ECO:0000256" key="3">
    <source>
        <dbReference type="ARBA" id="ARBA00022692"/>
    </source>
</evidence>
<feature type="binding site" evidence="6">
    <location>
        <position position="140"/>
    </location>
    <ligand>
        <name>Na(+)</name>
        <dbReference type="ChEBI" id="CHEBI:29101"/>
        <label>1</label>
    </ligand>
</feature>
<evidence type="ECO:0000256" key="2">
    <source>
        <dbReference type="ARBA" id="ARBA00022448"/>
    </source>
</evidence>
<feature type="binding site" evidence="6">
    <location>
        <position position="108"/>
    </location>
    <ligand>
        <name>Na(+)</name>
        <dbReference type="ChEBI" id="CHEBI:29101"/>
        <label>1</label>
    </ligand>
</feature>
<feature type="transmembrane region" description="Helical" evidence="7">
    <location>
        <begin position="134"/>
        <end position="158"/>
    </location>
</feature>
<keyword evidence="4 7" id="KW-1133">Transmembrane helix</keyword>
<feature type="transmembrane region" description="Helical" evidence="7">
    <location>
        <begin position="101"/>
        <end position="122"/>
    </location>
</feature>
<proteinExistence type="predicted"/>
<evidence type="ECO:0000313" key="9">
    <source>
        <dbReference type="Proteomes" id="UP000549394"/>
    </source>
</evidence>
<evidence type="ECO:0000313" key="8">
    <source>
        <dbReference type="EMBL" id="CAD5120248.1"/>
    </source>
</evidence>
<keyword evidence="9" id="KW-1185">Reference proteome</keyword>
<dbReference type="EMBL" id="CAJFCJ010000012">
    <property type="protein sequence ID" value="CAD5120248.1"/>
    <property type="molecule type" value="Genomic_DNA"/>
</dbReference>
<sequence length="412" mass="46198">MYVKEVRRKVLNISSGIDEPGAIKWDLALCLLLAWIVVYLCICKGIKSSGKVMYITAPAPYLFMFILLIRGATLPGSLEGVKFYIVPDWSKLKEIQVWVDAGTQIFFSYSISLGTLTALGSYNDFHHNVLKDSCLFALTNSGTSFLGGFVIFSVLGFMSHTHGIPIEHVAESGPGLAFIAYPKAIGEMPGSVVWSIFFFIMLILLGLDSQFVGVEGFVTAVVDQYPEKLRVGKRKEIFIAVICIISFFIGLSMVTRGGMYVFQLFDYYSGGRIVVLVAVFECVAIAHVYGVNRYWMNLEYMMGRRIQPLLKWFWFSVTPILDLTIFILACVTYSELTYNKTYTYPKWAIAIGWSLAALSVIMIPIVAIVKIISSEGSLMKRVAELTKPILKDHQKKLLDFPDNQQGYKENTV</sequence>
<evidence type="ECO:0000256" key="1">
    <source>
        <dbReference type="ARBA" id="ARBA00004141"/>
    </source>
</evidence>
<protein>
    <submittedName>
        <fullName evidence="8">DgyrCDS8820</fullName>
    </submittedName>
</protein>
<keyword evidence="2" id="KW-0813">Transport</keyword>
<evidence type="ECO:0000256" key="7">
    <source>
        <dbReference type="SAM" id="Phobius"/>
    </source>
</evidence>
<feature type="transmembrane region" description="Helical" evidence="7">
    <location>
        <begin position="237"/>
        <end position="261"/>
    </location>
</feature>
<evidence type="ECO:0000256" key="6">
    <source>
        <dbReference type="PIRSR" id="PIRSR600175-1"/>
    </source>
</evidence>
<feature type="binding site" evidence="6">
    <location>
        <position position="205"/>
    </location>
    <ligand>
        <name>Na(+)</name>
        <dbReference type="ChEBI" id="CHEBI:29101"/>
        <label>1</label>
    </ligand>
</feature>
<keyword evidence="3 7" id="KW-0812">Transmembrane</keyword>
<feature type="transmembrane region" description="Helical" evidence="7">
    <location>
        <begin position="191"/>
        <end position="207"/>
    </location>
</feature>
<dbReference type="PANTHER" id="PTHR11616">
    <property type="entry name" value="SODIUM/CHLORIDE DEPENDENT TRANSPORTER"/>
    <property type="match status" value="1"/>
</dbReference>
<dbReference type="Proteomes" id="UP000549394">
    <property type="component" value="Unassembled WGS sequence"/>
</dbReference>
<dbReference type="PANTHER" id="PTHR11616:SF309">
    <property type="entry name" value="TRANSPORTER"/>
    <property type="match status" value="1"/>
</dbReference>
<keyword evidence="6" id="KW-0915">Sodium</keyword>
<dbReference type="OrthoDB" id="6581954at2759"/>
<dbReference type="InterPro" id="IPR000175">
    <property type="entry name" value="Na/ntran_symport"/>
</dbReference>
<dbReference type="GO" id="GO:0035725">
    <property type="term" value="P:sodium ion transmembrane transport"/>
    <property type="evidence" value="ECO:0007669"/>
    <property type="project" value="TreeGrafter"/>
</dbReference>
<feature type="transmembrane region" description="Helical" evidence="7">
    <location>
        <begin position="346"/>
        <end position="372"/>
    </location>
</feature>
<feature type="transmembrane region" description="Helical" evidence="7">
    <location>
        <begin position="54"/>
        <end position="73"/>
    </location>
</feature>
<dbReference type="GO" id="GO:0005886">
    <property type="term" value="C:plasma membrane"/>
    <property type="evidence" value="ECO:0007669"/>
    <property type="project" value="TreeGrafter"/>
</dbReference>
<feature type="transmembrane region" description="Helical" evidence="7">
    <location>
        <begin position="312"/>
        <end position="334"/>
    </location>
</feature>
<name>A0A7I8VWE2_9ANNE</name>
<gene>
    <name evidence="8" type="ORF">DGYR_LOCUS8366</name>
</gene>
<keyword evidence="6" id="KW-0479">Metal-binding</keyword>
<feature type="transmembrane region" description="Helical" evidence="7">
    <location>
        <begin position="273"/>
        <end position="291"/>
    </location>
</feature>
<dbReference type="GO" id="GO:0006865">
    <property type="term" value="P:amino acid transport"/>
    <property type="evidence" value="ECO:0007669"/>
    <property type="project" value="TreeGrafter"/>
</dbReference>
<reference evidence="8 9" key="1">
    <citation type="submission" date="2020-08" db="EMBL/GenBank/DDBJ databases">
        <authorList>
            <person name="Hejnol A."/>
        </authorList>
    </citation>
    <scope>NUCLEOTIDE SEQUENCE [LARGE SCALE GENOMIC DNA]</scope>
</reference>
<dbReference type="GO" id="GO:0046872">
    <property type="term" value="F:metal ion binding"/>
    <property type="evidence" value="ECO:0007669"/>
    <property type="project" value="UniProtKB-KW"/>
</dbReference>
<feature type="binding site" evidence="6">
    <location>
        <position position="209"/>
    </location>
    <ligand>
        <name>Na(+)</name>
        <dbReference type="ChEBI" id="CHEBI:29101"/>
        <label>1</label>
    </ligand>
</feature>
<dbReference type="SUPFAM" id="SSF161070">
    <property type="entry name" value="SNF-like"/>
    <property type="match status" value="1"/>
</dbReference>
<organism evidence="8 9">
    <name type="scientific">Dimorphilus gyrociliatus</name>
    <dbReference type="NCBI Taxonomy" id="2664684"/>
    <lineage>
        <taxon>Eukaryota</taxon>
        <taxon>Metazoa</taxon>
        <taxon>Spiralia</taxon>
        <taxon>Lophotrochozoa</taxon>
        <taxon>Annelida</taxon>
        <taxon>Polychaeta</taxon>
        <taxon>Polychaeta incertae sedis</taxon>
        <taxon>Dinophilidae</taxon>
        <taxon>Dimorphilus</taxon>
    </lineage>
</organism>
<dbReference type="PRINTS" id="PR00176">
    <property type="entry name" value="NANEUSMPORT"/>
</dbReference>
<feature type="binding site" evidence="6">
    <location>
        <position position="208"/>
    </location>
    <ligand>
        <name>Na(+)</name>
        <dbReference type="ChEBI" id="CHEBI:29101"/>
        <label>1</label>
    </ligand>
</feature>
<comment type="caution">
    <text evidence="8">The sequence shown here is derived from an EMBL/GenBank/DDBJ whole genome shotgun (WGS) entry which is preliminary data.</text>
</comment>
<accession>A0A7I8VWE2</accession>
<dbReference type="Pfam" id="PF00209">
    <property type="entry name" value="SNF"/>
    <property type="match status" value="1"/>
</dbReference>
<evidence type="ECO:0000256" key="4">
    <source>
        <dbReference type="ARBA" id="ARBA00022989"/>
    </source>
</evidence>
<evidence type="ECO:0000256" key="5">
    <source>
        <dbReference type="ARBA" id="ARBA00023136"/>
    </source>
</evidence>
<comment type="subcellular location">
    <subcellularLocation>
        <location evidence="1">Membrane</location>
        <topology evidence="1">Multi-pass membrane protein</topology>
    </subcellularLocation>
</comment>
<dbReference type="InterPro" id="IPR037272">
    <property type="entry name" value="SNS_sf"/>
</dbReference>
<dbReference type="AlphaFoldDB" id="A0A7I8VWE2"/>
<keyword evidence="5 7" id="KW-0472">Membrane</keyword>
<dbReference type="PROSITE" id="PS50267">
    <property type="entry name" value="NA_NEUROTRAN_SYMP_3"/>
    <property type="match status" value="1"/>
</dbReference>